<name>A0A101FGK5_9THEO</name>
<dbReference type="Gene3D" id="3.30.700.10">
    <property type="entry name" value="Glycoprotein, Type 4 Pilin"/>
    <property type="match status" value="1"/>
</dbReference>
<dbReference type="Proteomes" id="UP000053326">
    <property type="component" value="Unassembled WGS sequence"/>
</dbReference>
<dbReference type="EMBL" id="LGFO01000072">
    <property type="protein sequence ID" value="KUK36572.1"/>
    <property type="molecule type" value="Genomic_DNA"/>
</dbReference>
<proteinExistence type="predicted"/>
<accession>A0A101FGK5</accession>
<evidence type="ECO:0000256" key="1">
    <source>
        <dbReference type="ARBA" id="ARBA00004167"/>
    </source>
</evidence>
<feature type="transmembrane region" description="Helical" evidence="6">
    <location>
        <begin position="12"/>
        <end position="35"/>
    </location>
</feature>
<evidence type="ECO:0000259" key="7">
    <source>
        <dbReference type="Pfam" id="PF08334"/>
    </source>
</evidence>
<comment type="caution">
    <text evidence="8">The sequence shown here is derived from an EMBL/GenBank/DDBJ whole genome shotgun (WGS) entry which is preliminary data.</text>
</comment>
<dbReference type="PANTHER" id="PTHR30093:SF44">
    <property type="entry name" value="TYPE II SECRETION SYSTEM CORE PROTEIN G"/>
    <property type="match status" value="1"/>
</dbReference>
<evidence type="ECO:0000313" key="8">
    <source>
        <dbReference type="EMBL" id="KUK36572.1"/>
    </source>
</evidence>
<evidence type="ECO:0000256" key="4">
    <source>
        <dbReference type="ARBA" id="ARBA00022989"/>
    </source>
</evidence>
<keyword evidence="5 6" id="KW-0472">Membrane</keyword>
<evidence type="ECO:0000256" key="6">
    <source>
        <dbReference type="SAM" id="Phobius"/>
    </source>
</evidence>
<dbReference type="GO" id="GO:0016020">
    <property type="term" value="C:membrane"/>
    <property type="evidence" value="ECO:0007669"/>
    <property type="project" value="UniProtKB-SubCell"/>
</dbReference>
<keyword evidence="2" id="KW-0488">Methylation</keyword>
<dbReference type="PRINTS" id="PR00813">
    <property type="entry name" value="BCTERIALGSPG"/>
</dbReference>
<evidence type="ECO:0000313" key="9">
    <source>
        <dbReference type="Proteomes" id="UP000053326"/>
    </source>
</evidence>
<dbReference type="InterPro" id="IPR013545">
    <property type="entry name" value="T2SS_protein-GspG_C"/>
</dbReference>
<dbReference type="Pfam" id="PF07963">
    <property type="entry name" value="N_methyl"/>
    <property type="match status" value="1"/>
</dbReference>
<dbReference type="PANTHER" id="PTHR30093">
    <property type="entry name" value="GENERAL SECRETION PATHWAY PROTEIN G"/>
    <property type="match status" value="1"/>
</dbReference>
<dbReference type="PATRIC" id="fig|85874.4.peg.55"/>
<dbReference type="NCBIfam" id="TIGR02532">
    <property type="entry name" value="IV_pilin_GFxxxE"/>
    <property type="match status" value="1"/>
</dbReference>
<dbReference type="GO" id="GO:0015627">
    <property type="term" value="C:type II protein secretion system complex"/>
    <property type="evidence" value="ECO:0007669"/>
    <property type="project" value="InterPro"/>
</dbReference>
<dbReference type="SUPFAM" id="SSF54523">
    <property type="entry name" value="Pili subunits"/>
    <property type="match status" value="1"/>
</dbReference>
<keyword evidence="4 6" id="KW-1133">Transmembrane helix</keyword>
<dbReference type="InterPro" id="IPR045584">
    <property type="entry name" value="Pilin-like"/>
</dbReference>
<dbReference type="AlphaFoldDB" id="A0A101FGK5"/>
<protein>
    <recommendedName>
        <fullName evidence="7">Type II secretion system protein GspG C-terminal domain-containing protein</fullName>
    </recommendedName>
</protein>
<comment type="subcellular location">
    <subcellularLocation>
        <location evidence="1">Membrane</location>
        <topology evidence="1">Single-pass membrane protein</topology>
    </subcellularLocation>
</comment>
<dbReference type="GO" id="GO:0015628">
    <property type="term" value="P:protein secretion by the type II secretion system"/>
    <property type="evidence" value="ECO:0007669"/>
    <property type="project" value="InterPro"/>
</dbReference>
<sequence>MLKKYLSNEKGFTMIEMMVVLIIIAVLIGGGIKFYKGYIENSQITKAKAQINVMQAALDAYYADNGRYPEYTNELLDAGIAHDDKTATTEIELEARDPWGQNYKYAVNNNVSGDKSCVVYTGYNNIQGQSGRIVAAESKNGKLLKDGARLTNDYQPDGVAN</sequence>
<evidence type="ECO:0000256" key="2">
    <source>
        <dbReference type="ARBA" id="ARBA00022481"/>
    </source>
</evidence>
<gene>
    <name evidence="8" type="ORF">XD66_0715</name>
</gene>
<keyword evidence="3 6" id="KW-0812">Transmembrane</keyword>
<dbReference type="InterPro" id="IPR000983">
    <property type="entry name" value="Bac_GSPG_pilin"/>
</dbReference>
<evidence type="ECO:0000256" key="5">
    <source>
        <dbReference type="ARBA" id="ARBA00023136"/>
    </source>
</evidence>
<dbReference type="InterPro" id="IPR012902">
    <property type="entry name" value="N_methyl_site"/>
</dbReference>
<reference evidence="9" key="1">
    <citation type="journal article" date="2015" name="MBio">
        <title>Genome-Resolved Metagenomic Analysis Reveals Roles for Candidate Phyla and Other Microbial Community Members in Biogeochemical Transformations in Oil Reservoirs.</title>
        <authorList>
            <person name="Hu P."/>
            <person name="Tom L."/>
            <person name="Singh A."/>
            <person name="Thomas B.C."/>
            <person name="Baker B.J."/>
            <person name="Piceno Y.M."/>
            <person name="Andersen G.L."/>
            <person name="Banfield J.F."/>
        </authorList>
    </citation>
    <scope>NUCLEOTIDE SEQUENCE [LARGE SCALE GENOMIC DNA]</scope>
</reference>
<feature type="domain" description="Type II secretion system protein GspG C-terminal" evidence="7">
    <location>
        <begin position="38"/>
        <end position="131"/>
    </location>
</feature>
<organism evidence="8 9">
    <name type="scientific">Thermacetogenium phaeum</name>
    <dbReference type="NCBI Taxonomy" id="85874"/>
    <lineage>
        <taxon>Bacteria</taxon>
        <taxon>Bacillati</taxon>
        <taxon>Bacillota</taxon>
        <taxon>Clostridia</taxon>
        <taxon>Thermoanaerobacterales</taxon>
        <taxon>Thermoanaerobacteraceae</taxon>
        <taxon>Thermacetogenium</taxon>
    </lineage>
</organism>
<evidence type="ECO:0000256" key="3">
    <source>
        <dbReference type="ARBA" id="ARBA00022692"/>
    </source>
</evidence>
<dbReference type="Pfam" id="PF08334">
    <property type="entry name" value="T2SSG"/>
    <property type="match status" value="1"/>
</dbReference>